<accession>A0A8C0AEL2</accession>
<organism evidence="7 8">
    <name type="scientific">Bos mutus grunniens</name>
    <name type="common">Wild yak</name>
    <name type="synonym">Bos grunniens</name>
    <dbReference type="NCBI Taxonomy" id="30521"/>
    <lineage>
        <taxon>Eukaryota</taxon>
        <taxon>Metazoa</taxon>
        <taxon>Chordata</taxon>
        <taxon>Craniata</taxon>
        <taxon>Vertebrata</taxon>
        <taxon>Euteleostomi</taxon>
        <taxon>Mammalia</taxon>
        <taxon>Eutheria</taxon>
        <taxon>Laurasiatheria</taxon>
        <taxon>Artiodactyla</taxon>
        <taxon>Ruminantia</taxon>
        <taxon>Pecora</taxon>
        <taxon>Bovidae</taxon>
        <taxon>Bovinae</taxon>
        <taxon>Bos</taxon>
    </lineage>
</organism>
<dbReference type="Proteomes" id="UP000694520">
    <property type="component" value="Chromosome 20"/>
</dbReference>
<feature type="region of interest" description="Disordered" evidence="5">
    <location>
        <begin position="1"/>
        <end position="53"/>
    </location>
</feature>
<dbReference type="PANTHER" id="PTHR22791:SF1">
    <property type="entry name" value="RING FINGER PROTEIN 225"/>
    <property type="match status" value="1"/>
</dbReference>
<protein>
    <recommendedName>
        <fullName evidence="6">RING-type domain-containing protein</fullName>
    </recommendedName>
</protein>
<keyword evidence="8" id="KW-1185">Reference proteome</keyword>
<reference evidence="7" key="3">
    <citation type="submission" date="2025-09" db="UniProtKB">
        <authorList>
            <consortium name="Ensembl"/>
        </authorList>
    </citation>
    <scope>IDENTIFICATION</scope>
</reference>
<dbReference type="Gene3D" id="3.30.40.10">
    <property type="entry name" value="Zinc/RING finger domain, C3HC4 (zinc finger)"/>
    <property type="match status" value="1"/>
</dbReference>
<dbReference type="InterPro" id="IPR051435">
    <property type="entry name" value="RING_finger_E3_ubiq-ligases"/>
</dbReference>
<dbReference type="Pfam" id="PF13445">
    <property type="entry name" value="zf-RING_UBOX"/>
    <property type="match status" value="1"/>
</dbReference>
<dbReference type="GO" id="GO:0016567">
    <property type="term" value="P:protein ubiquitination"/>
    <property type="evidence" value="ECO:0007669"/>
    <property type="project" value="TreeGrafter"/>
</dbReference>
<keyword evidence="1" id="KW-0479">Metal-binding</keyword>
<keyword evidence="3" id="KW-0862">Zinc</keyword>
<dbReference type="InterPro" id="IPR013083">
    <property type="entry name" value="Znf_RING/FYVE/PHD"/>
</dbReference>
<feature type="domain" description="RING-type" evidence="6">
    <location>
        <begin position="62"/>
        <end position="110"/>
    </location>
</feature>
<evidence type="ECO:0000256" key="4">
    <source>
        <dbReference type="PROSITE-ProRule" id="PRU00175"/>
    </source>
</evidence>
<dbReference type="InterPro" id="IPR027370">
    <property type="entry name" value="Znf-RING_euk"/>
</dbReference>
<proteinExistence type="predicted"/>
<feature type="compositionally biased region" description="Low complexity" evidence="5">
    <location>
        <begin position="15"/>
        <end position="26"/>
    </location>
</feature>
<dbReference type="PANTHER" id="PTHR22791">
    <property type="entry name" value="RING-TYPE DOMAIN-CONTAINING PROTEIN"/>
    <property type="match status" value="1"/>
</dbReference>
<evidence type="ECO:0000259" key="6">
    <source>
        <dbReference type="PROSITE" id="PS50089"/>
    </source>
</evidence>
<dbReference type="GeneTree" id="ENSGT00940000163974"/>
<dbReference type="PROSITE" id="PS50089">
    <property type="entry name" value="ZF_RING_2"/>
    <property type="match status" value="1"/>
</dbReference>
<evidence type="ECO:0000256" key="5">
    <source>
        <dbReference type="SAM" id="MobiDB-lite"/>
    </source>
</evidence>
<dbReference type="SUPFAM" id="SSF57850">
    <property type="entry name" value="RING/U-box"/>
    <property type="match status" value="1"/>
</dbReference>
<dbReference type="GO" id="GO:0008270">
    <property type="term" value="F:zinc ion binding"/>
    <property type="evidence" value="ECO:0007669"/>
    <property type="project" value="UniProtKB-KW"/>
</dbReference>
<dbReference type="Ensembl" id="ENSBGRT00000032604.1">
    <property type="protein sequence ID" value="ENSBGRP00000028170.1"/>
    <property type="gene ID" value="ENSBGRG00000017797.1"/>
</dbReference>
<feature type="compositionally biased region" description="Acidic residues" evidence="5">
    <location>
        <begin position="37"/>
        <end position="47"/>
    </location>
</feature>
<reference evidence="7" key="2">
    <citation type="submission" date="2025-08" db="UniProtKB">
        <authorList>
            <consortium name="Ensembl"/>
        </authorList>
    </citation>
    <scope>IDENTIFICATION</scope>
</reference>
<evidence type="ECO:0000256" key="3">
    <source>
        <dbReference type="ARBA" id="ARBA00022833"/>
    </source>
</evidence>
<dbReference type="InterPro" id="IPR001841">
    <property type="entry name" value="Znf_RING"/>
</dbReference>
<evidence type="ECO:0000313" key="8">
    <source>
        <dbReference type="Proteomes" id="UP000694520"/>
    </source>
</evidence>
<reference evidence="7" key="1">
    <citation type="submission" date="2019-05" db="EMBL/GenBank/DDBJ databases">
        <authorList>
            <person name="Zhang S."/>
            <person name="Liu J."/>
        </authorList>
    </citation>
    <scope>NUCLEOTIDE SEQUENCE [LARGE SCALE GENOMIC DNA]</scope>
</reference>
<sequence length="423" mass="44872">MPCPRPPWLRRPRAPRGSGPSTPGSACTPRSPGRGQDEDEGGEEEADGSPGPMLAPASPVECLICVSPFDGVFKLPKSLDCGHVFCLECLARLSLATAGGGAAVACPVCRAPTRLAPRRGLPRCPRSSACCPARARPPAPQAPCASTAGAACSTCGRRRPGTGRARPARRRRRRRCASAARCRAACRWRARPGSSTRPSSWPCWWPRGSWSRASTSSSSSRAPPPPTLRGPSSWRSPRRLASPGYLLGPPPRRSGPPAGRRSPRPPTRTRVPIRTPPHRGLRRTRWRPRGSPRTQRHLLDARSARGGRRLALNGPRGHGARGPEGSPEAPHDRPGDLGRGARAPCSSEAQRLIPGVLRRQGPSQGAAPTAVPVGHCWRSPVGVEAPRGGTHQRARGALGPHLSWDSSPLGSIPRGPARGSPRP</sequence>
<dbReference type="SMART" id="SM00184">
    <property type="entry name" value="RING"/>
    <property type="match status" value="1"/>
</dbReference>
<feature type="compositionally biased region" description="Basic residues" evidence="5">
    <location>
        <begin position="276"/>
        <end position="296"/>
    </location>
</feature>
<feature type="region of interest" description="Disordered" evidence="5">
    <location>
        <begin position="214"/>
        <end position="347"/>
    </location>
</feature>
<dbReference type="InterPro" id="IPR017907">
    <property type="entry name" value="Znf_RING_CS"/>
</dbReference>
<evidence type="ECO:0000256" key="2">
    <source>
        <dbReference type="ARBA" id="ARBA00022771"/>
    </source>
</evidence>
<name>A0A8C0AEL2_BOSMU</name>
<dbReference type="PROSITE" id="PS00518">
    <property type="entry name" value="ZF_RING_1"/>
    <property type="match status" value="1"/>
</dbReference>
<dbReference type="GO" id="GO:0061630">
    <property type="term" value="F:ubiquitin protein ligase activity"/>
    <property type="evidence" value="ECO:0007669"/>
    <property type="project" value="TreeGrafter"/>
</dbReference>
<dbReference type="AlphaFoldDB" id="A0A8C0AEL2"/>
<feature type="region of interest" description="Disordered" evidence="5">
    <location>
        <begin position="359"/>
        <end position="423"/>
    </location>
</feature>
<evidence type="ECO:0000256" key="1">
    <source>
        <dbReference type="ARBA" id="ARBA00022723"/>
    </source>
</evidence>
<evidence type="ECO:0000313" key="7">
    <source>
        <dbReference type="Ensembl" id="ENSBGRP00000028170.1"/>
    </source>
</evidence>
<keyword evidence="2 4" id="KW-0863">Zinc-finger</keyword>